<dbReference type="PANTHER" id="PTHR46323:SF2">
    <property type="entry name" value="BETA-GALACTOSIDASE"/>
    <property type="match status" value="1"/>
</dbReference>
<evidence type="ECO:0000259" key="7">
    <source>
        <dbReference type="Pfam" id="PF00703"/>
    </source>
</evidence>
<evidence type="ECO:0000256" key="6">
    <source>
        <dbReference type="SAM" id="SignalP"/>
    </source>
</evidence>
<evidence type="ECO:0000313" key="11">
    <source>
        <dbReference type="Proteomes" id="UP000321532"/>
    </source>
</evidence>
<dbReference type="InterPro" id="IPR013783">
    <property type="entry name" value="Ig-like_fold"/>
</dbReference>
<dbReference type="GO" id="GO:0005990">
    <property type="term" value="P:lactose catabolic process"/>
    <property type="evidence" value="ECO:0007669"/>
    <property type="project" value="TreeGrafter"/>
</dbReference>
<dbReference type="SUPFAM" id="SSF49785">
    <property type="entry name" value="Galactose-binding domain-like"/>
    <property type="match status" value="1"/>
</dbReference>
<comment type="caution">
    <text evidence="10">The sequence shown here is derived from an EMBL/GenBank/DDBJ whole genome shotgun (WGS) entry which is preliminary data.</text>
</comment>
<feature type="chain" id="PRO_5021852634" description="beta-galactosidase" evidence="6">
    <location>
        <begin position="21"/>
        <end position="478"/>
    </location>
</feature>
<keyword evidence="4" id="KW-0378">Hydrolase</keyword>
<dbReference type="InterPro" id="IPR006102">
    <property type="entry name" value="Ig-like_GH2"/>
</dbReference>
<feature type="domain" description="Glycoside hydrolase family 2 immunoglobulin-like beta-sandwich" evidence="7">
    <location>
        <begin position="193"/>
        <end position="286"/>
    </location>
</feature>
<evidence type="ECO:0000256" key="5">
    <source>
        <dbReference type="ARBA" id="ARBA00023295"/>
    </source>
</evidence>
<dbReference type="InterPro" id="IPR036156">
    <property type="entry name" value="Beta-gal/glucu_dom_sf"/>
</dbReference>
<dbReference type="Gene3D" id="2.60.120.260">
    <property type="entry name" value="Galactose-binding domain-like"/>
    <property type="match status" value="1"/>
</dbReference>
<feature type="domain" description="Glycoside hydrolase family 2 catalytic" evidence="8">
    <location>
        <begin position="296"/>
        <end position="407"/>
    </location>
</feature>
<reference evidence="10 11" key="1">
    <citation type="submission" date="2019-07" db="EMBL/GenBank/DDBJ databases">
        <title>Whole genome shotgun sequence of Adhaeribacter aerolatus NBRC 106133.</title>
        <authorList>
            <person name="Hosoyama A."/>
            <person name="Uohara A."/>
            <person name="Ohji S."/>
            <person name="Ichikawa N."/>
        </authorList>
    </citation>
    <scope>NUCLEOTIDE SEQUENCE [LARGE SCALE GENOMIC DNA]</scope>
    <source>
        <strain evidence="10 11">NBRC 106133</strain>
    </source>
</reference>
<dbReference type="InterPro" id="IPR050347">
    <property type="entry name" value="Bact_Beta-galactosidase"/>
</dbReference>
<dbReference type="OrthoDB" id="1007335at2"/>
<name>A0A512AVH4_9BACT</name>
<dbReference type="InterPro" id="IPR006101">
    <property type="entry name" value="Glyco_hydro_2"/>
</dbReference>
<gene>
    <name evidence="10" type="ORF">AAE02nite_13830</name>
</gene>
<organism evidence="10 11">
    <name type="scientific">Adhaeribacter aerolatus</name>
    <dbReference type="NCBI Taxonomy" id="670289"/>
    <lineage>
        <taxon>Bacteria</taxon>
        <taxon>Pseudomonadati</taxon>
        <taxon>Bacteroidota</taxon>
        <taxon>Cytophagia</taxon>
        <taxon>Cytophagales</taxon>
        <taxon>Hymenobacteraceae</taxon>
        <taxon>Adhaeribacter</taxon>
    </lineage>
</organism>
<keyword evidence="11" id="KW-1185">Reference proteome</keyword>
<sequence length="478" mass="54760">MKGFFIFYTFLSFLTVPASAQETIKHYLSGTDKDHTVTWDFYVDKGRNSGKWSKIQVPSNWELQGFGNYNYGQDLNKPEEQGKYKHTFKADNTWKNKKIFIVFEGAMTDTEVKVNGQLAGPVHQGGFYRFKYDITNLIKFNEDNLLEATVSKASANISVNNAERNGDFWALGGIFRPVYLEIVPEVNIDRIAIDARADGNFTVEVFGNKLTDQYTVLAQVQQINGKKFGPAFAAKGAANQEKTVLKSKFKKPALWNPEFPHLYKVTISLKGPEGIIHTKTEQFGFRTVETRPRDGLYVNGQKVILKGVNRHSAWPESGRTLSKKLNRMDINLMKDMNMNAVRMSHYPPDQDFLDLCDSLGLFVLNELTGWQAEYDTEVGRKLVKELVIRDVNHPSIIFWNNGNERGWNFALDNDFDLYDPQKRTVLHPIERLNGYDTKHYITYDYLVNSYLYEQELLLPTEFMHGLYDGGHGAGLDDF</sequence>
<keyword evidence="5" id="KW-0326">Glycosidase</keyword>
<dbReference type="InterPro" id="IPR006104">
    <property type="entry name" value="Glyco_hydro_2_N"/>
</dbReference>
<dbReference type="SUPFAM" id="SSF51445">
    <property type="entry name" value="(Trans)glycosidases"/>
    <property type="match status" value="1"/>
</dbReference>
<evidence type="ECO:0000313" key="10">
    <source>
        <dbReference type="EMBL" id="GEO03719.1"/>
    </source>
</evidence>
<dbReference type="Gene3D" id="2.60.40.10">
    <property type="entry name" value="Immunoglobulins"/>
    <property type="match status" value="1"/>
</dbReference>
<dbReference type="GO" id="GO:0009341">
    <property type="term" value="C:beta-galactosidase complex"/>
    <property type="evidence" value="ECO:0007669"/>
    <property type="project" value="TreeGrafter"/>
</dbReference>
<dbReference type="InterPro" id="IPR017853">
    <property type="entry name" value="GH"/>
</dbReference>
<feature type="signal peptide" evidence="6">
    <location>
        <begin position="1"/>
        <end position="20"/>
    </location>
</feature>
<dbReference type="Pfam" id="PF02837">
    <property type="entry name" value="Glyco_hydro_2_N"/>
    <property type="match status" value="1"/>
</dbReference>
<dbReference type="Proteomes" id="UP000321532">
    <property type="component" value="Unassembled WGS sequence"/>
</dbReference>
<dbReference type="InterPro" id="IPR006103">
    <property type="entry name" value="Glyco_hydro_2_cat"/>
</dbReference>
<accession>A0A512AVH4</accession>
<comment type="similarity">
    <text evidence="2">Belongs to the glycosyl hydrolase 2 family.</text>
</comment>
<dbReference type="GO" id="GO:0004565">
    <property type="term" value="F:beta-galactosidase activity"/>
    <property type="evidence" value="ECO:0007669"/>
    <property type="project" value="UniProtKB-EC"/>
</dbReference>
<proteinExistence type="inferred from homology"/>
<comment type="catalytic activity">
    <reaction evidence="1">
        <text>Hydrolysis of terminal non-reducing beta-D-galactose residues in beta-D-galactosides.</text>
        <dbReference type="EC" id="3.2.1.23"/>
    </reaction>
</comment>
<evidence type="ECO:0000256" key="3">
    <source>
        <dbReference type="ARBA" id="ARBA00012756"/>
    </source>
</evidence>
<evidence type="ECO:0000256" key="4">
    <source>
        <dbReference type="ARBA" id="ARBA00022801"/>
    </source>
</evidence>
<keyword evidence="6" id="KW-0732">Signal</keyword>
<evidence type="ECO:0000256" key="2">
    <source>
        <dbReference type="ARBA" id="ARBA00007401"/>
    </source>
</evidence>
<feature type="domain" description="Glycosyl hydrolases family 2 sugar binding" evidence="9">
    <location>
        <begin position="53"/>
        <end position="181"/>
    </location>
</feature>
<dbReference type="InterPro" id="IPR008979">
    <property type="entry name" value="Galactose-bd-like_sf"/>
</dbReference>
<dbReference type="PRINTS" id="PR00132">
    <property type="entry name" value="GLHYDRLASE2"/>
</dbReference>
<dbReference type="EC" id="3.2.1.23" evidence="3"/>
<dbReference type="Pfam" id="PF00703">
    <property type="entry name" value="Glyco_hydro_2"/>
    <property type="match status" value="1"/>
</dbReference>
<evidence type="ECO:0000259" key="9">
    <source>
        <dbReference type="Pfam" id="PF02837"/>
    </source>
</evidence>
<dbReference type="PANTHER" id="PTHR46323">
    <property type="entry name" value="BETA-GALACTOSIDASE"/>
    <property type="match status" value="1"/>
</dbReference>
<dbReference type="Gene3D" id="3.20.20.80">
    <property type="entry name" value="Glycosidases"/>
    <property type="match status" value="1"/>
</dbReference>
<dbReference type="EMBL" id="BJYS01000007">
    <property type="protein sequence ID" value="GEO03719.1"/>
    <property type="molecule type" value="Genomic_DNA"/>
</dbReference>
<dbReference type="Pfam" id="PF02836">
    <property type="entry name" value="Glyco_hydro_2_C"/>
    <property type="match status" value="1"/>
</dbReference>
<dbReference type="AlphaFoldDB" id="A0A512AVH4"/>
<evidence type="ECO:0000256" key="1">
    <source>
        <dbReference type="ARBA" id="ARBA00001412"/>
    </source>
</evidence>
<dbReference type="SUPFAM" id="SSF49303">
    <property type="entry name" value="beta-Galactosidase/glucuronidase domain"/>
    <property type="match status" value="1"/>
</dbReference>
<evidence type="ECO:0000259" key="8">
    <source>
        <dbReference type="Pfam" id="PF02836"/>
    </source>
</evidence>
<protein>
    <recommendedName>
        <fullName evidence="3">beta-galactosidase</fullName>
        <ecNumber evidence="3">3.2.1.23</ecNumber>
    </recommendedName>
</protein>
<dbReference type="RefSeq" id="WP_146896364.1">
    <property type="nucleotide sequence ID" value="NZ_BJYS01000007.1"/>
</dbReference>